<name>A0AAN1BLE6_RHIET</name>
<geneLocation type="plasmid" evidence="3">
    <name>pretnxc12d</name>
</geneLocation>
<organism evidence="2 3">
    <name type="scientific">Rhizobium etli</name>
    <dbReference type="NCBI Taxonomy" id="29449"/>
    <lineage>
        <taxon>Bacteria</taxon>
        <taxon>Pseudomonadati</taxon>
        <taxon>Pseudomonadota</taxon>
        <taxon>Alphaproteobacteria</taxon>
        <taxon>Hyphomicrobiales</taxon>
        <taxon>Rhizobiaceae</taxon>
        <taxon>Rhizobium/Agrobacterium group</taxon>
        <taxon>Rhizobium</taxon>
    </lineage>
</organism>
<dbReference type="PANTHER" id="PTHR32063:SF77">
    <property type="entry name" value="ACR FAMILY TRANSPORT PROTEIN"/>
    <property type="match status" value="1"/>
</dbReference>
<gene>
    <name evidence="2" type="ORF">NXC12_PD00148</name>
</gene>
<keyword evidence="2" id="KW-0614">Plasmid</keyword>
<dbReference type="Pfam" id="PF00873">
    <property type="entry name" value="ACR_tran"/>
    <property type="match status" value="1"/>
</dbReference>
<accession>A0AAN1BLE6</accession>
<dbReference type="GO" id="GO:0005886">
    <property type="term" value="C:plasma membrane"/>
    <property type="evidence" value="ECO:0007669"/>
    <property type="project" value="TreeGrafter"/>
</dbReference>
<sequence>MNFSAFSIRNPIPAILLFVMFGFGELWAFKQLAVQYFPDMDLPTVSVTATHDEAAPTQLETEVARTIKDSLTSLSHLDHILTTIIDGTVSIKVSFKLQKDSETALNEIRNAVDSIKADLPAQMATPKPGDRRRNQAFERVFR</sequence>
<dbReference type="Proteomes" id="UP000194159">
    <property type="component" value="Plasmid pRetNXC12d"/>
</dbReference>
<proteinExistence type="predicted"/>
<dbReference type="InterPro" id="IPR001036">
    <property type="entry name" value="Acrflvin-R"/>
</dbReference>
<dbReference type="EMBL" id="CP020910">
    <property type="protein sequence ID" value="ARQ13253.1"/>
    <property type="molecule type" value="Genomic_DNA"/>
</dbReference>
<dbReference type="PANTHER" id="PTHR32063">
    <property type="match status" value="1"/>
</dbReference>
<feature type="compositionally biased region" description="Basic and acidic residues" evidence="1">
    <location>
        <begin position="128"/>
        <end position="142"/>
    </location>
</feature>
<evidence type="ECO:0000256" key="1">
    <source>
        <dbReference type="SAM" id="MobiDB-lite"/>
    </source>
</evidence>
<dbReference type="GO" id="GO:0042910">
    <property type="term" value="F:xenobiotic transmembrane transporter activity"/>
    <property type="evidence" value="ECO:0007669"/>
    <property type="project" value="TreeGrafter"/>
</dbReference>
<dbReference type="SUPFAM" id="SSF82693">
    <property type="entry name" value="Multidrug efflux transporter AcrB pore domain, PN1, PN2, PC1 and PC2 subdomains"/>
    <property type="match status" value="1"/>
</dbReference>
<protein>
    <submittedName>
        <fullName evidence="2">Acriflavin resistance domain-containing protein</fullName>
    </submittedName>
</protein>
<dbReference type="Gene3D" id="3.30.70.1430">
    <property type="entry name" value="Multidrug efflux transporter AcrB pore domain"/>
    <property type="match status" value="1"/>
</dbReference>
<dbReference type="AlphaFoldDB" id="A0AAN1BLE6"/>
<reference evidence="2 3" key="1">
    <citation type="submission" date="2017-04" db="EMBL/GenBank/DDBJ databases">
        <title>Complete genome sequences of Rhizobium genomic linages associated to common bean (phaseolus vulgaris).</title>
        <authorList>
            <person name="Santamaria R.I."/>
            <person name="Bustos P."/>
            <person name="Perez-Carrascal O."/>
            <person name="Martinez-Flores I."/>
            <person name="Juarez S."/>
            <person name="Lozano L."/>
            <person name="Miranda F."/>
            <person name="Vinuesa P."/>
            <person name="Martinez-Romero E."/>
            <person name="Cevallos M.A."/>
            <person name="Romero D."/>
            <person name="Davila G."/>
            <person name="Gonzalez V."/>
        </authorList>
    </citation>
    <scope>NUCLEOTIDE SEQUENCE [LARGE SCALE GENOMIC DNA]</scope>
    <source>
        <strain evidence="2 3">NXC12</strain>
        <plasmid evidence="3">pretnxc12d</plasmid>
    </source>
</reference>
<evidence type="ECO:0000313" key="2">
    <source>
        <dbReference type="EMBL" id="ARQ13253.1"/>
    </source>
</evidence>
<feature type="region of interest" description="Disordered" evidence="1">
    <location>
        <begin position="121"/>
        <end position="142"/>
    </location>
</feature>
<evidence type="ECO:0000313" key="3">
    <source>
        <dbReference type="Proteomes" id="UP000194159"/>
    </source>
</evidence>
<dbReference type="Gene3D" id="1.20.1640.10">
    <property type="entry name" value="Multidrug efflux transporter AcrB transmembrane domain"/>
    <property type="match status" value="1"/>
</dbReference>